<feature type="compositionally biased region" description="Basic and acidic residues" evidence="1">
    <location>
        <begin position="671"/>
        <end position="685"/>
    </location>
</feature>
<evidence type="ECO:0000256" key="1">
    <source>
        <dbReference type="SAM" id="MobiDB-lite"/>
    </source>
</evidence>
<dbReference type="CDD" id="cd14364">
    <property type="entry name" value="CUE_ASCC2"/>
    <property type="match status" value="1"/>
</dbReference>
<evidence type="ECO:0000313" key="3">
    <source>
        <dbReference type="Proteomes" id="UP000287166"/>
    </source>
</evidence>
<dbReference type="EMBL" id="BFAD01000001">
    <property type="protein sequence ID" value="GBE77306.1"/>
    <property type="molecule type" value="Genomic_DNA"/>
</dbReference>
<dbReference type="OrthoDB" id="5577209at2759"/>
<feature type="compositionally biased region" description="Basic and acidic residues" evidence="1">
    <location>
        <begin position="636"/>
        <end position="653"/>
    </location>
</feature>
<sequence>MSISVAPLPLYPSTRARGSLSPSQLAILNQAISSSLAQTLALPPAKRDTPATLAFASSYAKDIAQQLLQSLIWEDQEGRSKLLSKLSQAERSTRQRVFLLVERFAAAGLLDLQALLDLSVAYSSTNPTRLRSLFKSALSSNASLLTSQVEAEAIPAFTALLGSPSQGLYGLRKAAHILLSFLRPAPLELSRPIGRDKAFMLALGKAYDHGLSAVSQSYGGIHIPPEGSSTPLDQWERLFLETKVALIDSFHILLGTLLSDIASVPTAGSALAAQCEPAFEVVFALLELPLSQASGTPTPFLNQPLLADYQHAYDLSRTLMQALRSADDARTELLESALRALDVSSGPGGQGDAGPGVLKLLIRSSGVPPGIDNLGRGPSKAISTKGKEKALGAASVVEDEVLDAAMSQVLDILPDQAPAYVRFLLSHPDYPYRGNAERLIEALLEGTAPGVGEVEAAMADDSAVPQPPPEEFVYTKDRRNVFDEERMDVSHVRIGKKTEDASTVLQDRAFIEQMKADILRRAEMIDSDEEDGYLSDRVAGAQEKGQGRDLAFEDDLDDDGVVRVRDGDSDEEGDSDGPDTGEEATQIQPETILELAYLRDPKLFDRDGQTRRSKSRADLKAQTGWSDEQIEGWKIMLERDPKKDKILAKHEFSGNRPGTPVSGPSRPSRRGGGDRGGRGRGDGGRGRGGRGRGGTQDHGPGGGGGEGSSGRGGDRGSTRDRAWKDKNKASRGNHNRKRGHDKKMARGGGPS</sequence>
<dbReference type="GeneID" id="38774223"/>
<dbReference type="PANTHER" id="PTHR21494">
    <property type="entry name" value="ACTIVATING SIGNAL COINTEGRATOR 1 COMPLEX SUBUNIT 2 ASC-1 COMPLEX SUBUNIT P100"/>
    <property type="match status" value="1"/>
</dbReference>
<dbReference type="InterPro" id="IPR052586">
    <property type="entry name" value="ASCC2"/>
</dbReference>
<organism evidence="2 3">
    <name type="scientific">Sparassis crispa</name>
    <dbReference type="NCBI Taxonomy" id="139825"/>
    <lineage>
        <taxon>Eukaryota</taxon>
        <taxon>Fungi</taxon>
        <taxon>Dikarya</taxon>
        <taxon>Basidiomycota</taxon>
        <taxon>Agaricomycotina</taxon>
        <taxon>Agaricomycetes</taxon>
        <taxon>Polyporales</taxon>
        <taxon>Sparassidaceae</taxon>
        <taxon>Sparassis</taxon>
    </lineage>
</organism>
<dbReference type="InterPro" id="IPR041800">
    <property type="entry name" value="ASCC2_CUE"/>
</dbReference>
<dbReference type="GO" id="GO:0043130">
    <property type="term" value="F:ubiquitin binding"/>
    <property type="evidence" value="ECO:0007669"/>
    <property type="project" value="TreeGrafter"/>
</dbReference>
<accession>A0A401G561</accession>
<feature type="region of interest" description="Disordered" evidence="1">
    <location>
        <begin position="541"/>
        <end position="751"/>
    </location>
</feature>
<reference evidence="2 3" key="1">
    <citation type="journal article" date="2018" name="Sci. Rep.">
        <title>Genome sequence of the cauliflower mushroom Sparassis crispa (Hanabiratake) and its association with beneficial usage.</title>
        <authorList>
            <person name="Kiyama R."/>
            <person name="Furutani Y."/>
            <person name="Kawaguchi K."/>
            <person name="Nakanishi T."/>
        </authorList>
    </citation>
    <scope>NUCLEOTIDE SEQUENCE [LARGE SCALE GENOMIC DNA]</scope>
</reference>
<comment type="caution">
    <text evidence="2">The sequence shown here is derived from an EMBL/GenBank/DDBJ whole genome shotgun (WGS) entry which is preliminary data.</text>
</comment>
<feature type="compositionally biased region" description="Basic and acidic residues" evidence="1">
    <location>
        <begin position="712"/>
        <end position="728"/>
    </location>
</feature>
<evidence type="ECO:0008006" key="4">
    <source>
        <dbReference type="Google" id="ProtNLM"/>
    </source>
</evidence>
<feature type="compositionally biased region" description="Basic and acidic residues" evidence="1">
    <location>
        <begin position="597"/>
        <end position="619"/>
    </location>
</feature>
<dbReference type="AlphaFoldDB" id="A0A401G561"/>
<dbReference type="PANTHER" id="PTHR21494:SF0">
    <property type="entry name" value="ACTIVATING SIGNAL COINTEGRATOR 1 COMPLEX SUBUNIT 2"/>
    <property type="match status" value="1"/>
</dbReference>
<feature type="compositionally biased region" description="Basic residues" evidence="1">
    <location>
        <begin position="729"/>
        <end position="745"/>
    </location>
</feature>
<feature type="compositionally biased region" description="Acidic residues" evidence="1">
    <location>
        <begin position="568"/>
        <end position="582"/>
    </location>
</feature>
<feature type="compositionally biased region" description="Low complexity" evidence="1">
    <location>
        <begin position="656"/>
        <end position="666"/>
    </location>
</feature>
<dbReference type="Proteomes" id="UP000287166">
    <property type="component" value="Unassembled WGS sequence"/>
</dbReference>
<dbReference type="InParanoid" id="A0A401G561"/>
<protein>
    <recommendedName>
        <fullName evidence="4">CUE domain-containing protein</fullName>
    </recommendedName>
</protein>
<proteinExistence type="predicted"/>
<keyword evidence="3" id="KW-1185">Reference proteome</keyword>
<feature type="compositionally biased region" description="Gly residues" evidence="1">
    <location>
        <begin position="691"/>
        <end position="711"/>
    </location>
</feature>
<name>A0A401G561_9APHY</name>
<dbReference type="RefSeq" id="XP_027608219.1">
    <property type="nucleotide sequence ID" value="XM_027752418.1"/>
</dbReference>
<gene>
    <name evidence="2" type="ORF">SCP_0101790</name>
</gene>
<dbReference type="Gene3D" id="1.10.8.10">
    <property type="entry name" value="DNA helicase RuvA subunit, C-terminal domain"/>
    <property type="match status" value="1"/>
</dbReference>
<evidence type="ECO:0000313" key="2">
    <source>
        <dbReference type="EMBL" id="GBE77306.1"/>
    </source>
</evidence>